<organism evidence="9">
    <name type="scientific">Eutreptiella gymnastica</name>
    <dbReference type="NCBI Taxonomy" id="73025"/>
    <lineage>
        <taxon>Eukaryota</taxon>
        <taxon>Discoba</taxon>
        <taxon>Euglenozoa</taxon>
        <taxon>Euglenida</taxon>
        <taxon>Spirocuta</taxon>
        <taxon>Euglenophyceae</taxon>
        <taxon>Eutreptiales</taxon>
        <taxon>Eutreptiaceae</taxon>
        <taxon>Eutreptiella</taxon>
    </lineage>
</organism>
<evidence type="ECO:0000256" key="6">
    <source>
        <dbReference type="ARBA" id="ARBA00022989"/>
    </source>
</evidence>
<dbReference type="PANTHER" id="PTHR45667">
    <property type="entry name" value="S-ADENOSYLMETHIONINE MITOCHONDRIAL CARRIER PROTEIN"/>
    <property type="match status" value="1"/>
</dbReference>
<sequence length="350" mass="38870">MRAVSAGAVPETPAPDVFKYSDRQRKQDAFFAGFIAGVLSIVGTYWLDVKKVQRQMQAQRFRPYKGVGPAMGSQAFRTGVTYCGFDSLGAQFRSWGLTGWHWQFVAAASGAVVGELVAVPFEVWKNTSIKNQGIPTHCIPRWILDHNGPQGFFKGVLPAVLRKSISNGGMLSSSPHTILFVHRGLCWVCPEQRNSTSQAVASKLIGGGVTGGCMEVLTLPIDKCRLYTQVLIHPDTGRTYTILQAGQAMWAQGVISWYAGAVSAFTRKGLIKAVQYFVLLELVALFKGRRQSKWQAERAAEKEMLYQASLAAAAEAAEAKARFEAQMDAKRRRHWRIWPMNRFRRTEPNP</sequence>
<keyword evidence="6 8" id="KW-1133">Transmembrane helix</keyword>
<dbReference type="Gene3D" id="1.50.40.10">
    <property type="entry name" value="Mitochondrial carrier domain"/>
    <property type="match status" value="2"/>
</dbReference>
<evidence type="ECO:0000256" key="7">
    <source>
        <dbReference type="ARBA" id="ARBA00023136"/>
    </source>
</evidence>
<name>A0A7S1I4M4_9EUGL</name>
<evidence type="ECO:0008006" key="10">
    <source>
        <dbReference type="Google" id="ProtNLM"/>
    </source>
</evidence>
<proteinExistence type="inferred from homology"/>
<dbReference type="EMBL" id="HBGA01033403">
    <property type="protein sequence ID" value="CAD9000927.1"/>
    <property type="molecule type" value="Transcribed_RNA"/>
</dbReference>
<comment type="similarity">
    <text evidence="2">Belongs to the mitochondrial carrier (TC 2.A.29) family.</text>
</comment>
<reference evidence="9" key="1">
    <citation type="submission" date="2021-01" db="EMBL/GenBank/DDBJ databases">
        <authorList>
            <person name="Corre E."/>
            <person name="Pelletier E."/>
            <person name="Niang G."/>
            <person name="Scheremetjew M."/>
            <person name="Finn R."/>
            <person name="Kale V."/>
            <person name="Holt S."/>
            <person name="Cochrane G."/>
            <person name="Meng A."/>
            <person name="Brown T."/>
            <person name="Cohen L."/>
        </authorList>
    </citation>
    <scope>NUCLEOTIDE SEQUENCE</scope>
    <source>
        <strain evidence="9">NIES-381</strain>
    </source>
</reference>
<keyword evidence="7 8" id="KW-0472">Membrane</keyword>
<comment type="subcellular location">
    <subcellularLocation>
        <location evidence="1">Membrane</location>
        <topology evidence="1">Multi-pass membrane protein</topology>
    </subcellularLocation>
</comment>
<evidence type="ECO:0000256" key="5">
    <source>
        <dbReference type="ARBA" id="ARBA00022737"/>
    </source>
</evidence>
<keyword evidence="4 8" id="KW-0812">Transmembrane</keyword>
<keyword evidence="3" id="KW-0813">Transport</keyword>
<accession>A0A7S1I4M4</accession>
<evidence type="ECO:0000256" key="8">
    <source>
        <dbReference type="SAM" id="Phobius"/>
    </source>
</evidence>
<evidence type="ECO:0000256" key="2">
    <source>
        <dbReference type="ARBA" id="ARBA00006375"/>
    </source>
</evidence>
<dbReference type="AlphaFoldDB" id="A0A7S1I4M4"/>
<gene>
    <name evidence="9" type="ORF">EGYM00392_LOCUS12002</name>
</gene>
<evidence type="ECO:0000313" key="9">
    <source>
        <dbReference type="EMBL" id="CAD9000927.1"/>
    </source>
</evidence>
<dbReference type="InterPro" id="IPR018108">
    <property type="entry name" value="MCP_transmembrane"/>
</dbReference>
<dbReference type="Pfam" id="PF00153">
    <property type="entry name" value="Mito_carr"/>
    <property type="match status" value="2"/>
</dbReference>
<keyword evidence="5" id="KW-0677">Repeat</keyword>
<protein>
    <recommendedName>
        <fullName evidence="10">Mitochondrial carrier protein</fullName>
    </recommendedName>
</protein>
<dbReference type="SUPFAM" id="SSF103506">
    <property type="entry name" value="Mitochondrial carrier"/>
    <property type="match status" value="1"/>
</dbReference>
<evidence type="ECO:0000256" key="4">
    <source>
        <dbReference type="ARBA" id="ARBA00022692"/>
    </source>
</evidence>
<evidence type="ECO:0000256" key="3">
    <source>
        <dbReference type="ARBA" id="ARBA00022448"/>
    </source>
</evidence>
<dbReference type="GO" id="GO:0016020">
    <property type="term" value="C:membrane"/>
    <property type="evidence" value="ECO:0007669"/>
    <property type="project" value="UniProtKB-SubCell"/>
</dbReference>
<feature type="transmembrane region" description="Helical" evidence="8">
    <location>
        <begin position="29"/>
        <end position="47"/>
    </location>
</feature>
<dbReference type="InterPro" id="IPR023395">
    <property type="entry name" value="MCP_dom_sf"/>
</dbReference>
<evidence type="ECO:0000256" key="1">
    <source>
        <dbReference type="ARBA" id="ARBA00004141"/>
    </source>
</evidence>